<sequence length="270" mass="30280">KKPNIVMIVADDLGWDDVSFHGSSQIPTPTIDKLASEGVILNSYYVSPICTPTRASLMTGKHPMNLGMLIHTHATVFGTQPYGLPLGETTTPQYMKSLGYVTHGIGKWHLGFFEKEYTPTYRGFDSFYGFWNGKEDYWDHSSQEDVWGTDLRDNEKPVRNESGHYGTELFAERAAQIIHLHNQTKPLYLYLAQQGVHSANGNEPLQAPKRLIKKFSHISSPKRRIYAAMVSSLDESVETVHKALSETGMLNNTVLVFTTDNGGAPRGFNW</sequence>
<dbReference type="PhylomeDB" id="A7SPY2"/>
<evidence type="ECO:0000259" key="7">
    <source>
        <dbReference type="Pfam" id="PF00884"/>
    </source>
</evidence>
<evidence type="ECO:0000256" key="6">
    <source>
        <dbReference type="ARBA" id="ARBA00023180"/>
    </source>
</evidence>
<dbReference type="HOGENOM" id="CLU_006332_3_0_1"/>
<organism evidence="8 9">
    <name type="scientific">Nematostella vectensis</name>
    <name type="common">Starlet sea anemone</name>
    <dbReference type="NCBI Taxonomy" id="45351"/>
    <lineage>
        <taxon>Eukaryota</taxon>
        <taxon>Metazoa</taxon>
        <taxon>Cnidaria</taxon>
        <taxon>Anthozoa</taxon>
        <taxon>Hexacorallia</taxon>
        <taxon>Actiniaria</taxon>
        <taxon>Edwardsiidae</taxon>
        <taxon>Nematostella</taxon>
    </lineage>
</organism>
<protein>
    <recommendedName>
        <fullName evidence="7">Sulfatase N-terminal domain-containing protein</fullName>
    </recommendedName>
</protein>
<keyword evidence="6" id="KW-0325">Glycoprotein</keyword>
<gene>
    <name evidence="8" type="ORF">NEMVEDRAFT_v1g126527</name>
</gene>
<keyword evidence="4" id="KW-0378">Hydrolase</keyword>
<dbReference type="InParanoid" id="A7SPY2"/>
<dbReference type="Proteomes" id="UP000001593">
    <property type="component" value="Unassembled WGS sequence"/>
</dbReference>
<feature type="domain" description="Sulfatase N-terminal" evidence="7">
    <location>
        <begin position="3"/>
        <end position="264"/>
    </location>
</feature>
<comment type="similarity">
    <text evidence="2">Belongs to the sulfatase family.</text>
</comment>
<reference evidence="8 9" key="1">
    <citation type="journal article" date="2007" name="Science">
        <title>Sea anemone genome reveals ancestral eumetazoan gene repertoire and genomic organization.</title>
        <authorList>
            <person name="Putnam N.H."/>
            <person name="Srivastava M."/>
            <person name="Hellsten U."/>
            <person name="Dirks B."/>
            <person name="Chapman J."/>
            <person name="Salamov A."/>
            <person name="Terry A."/>
            <person name="Shapiro H."/>
            <person name="Lindquist E."/>
            <person name="Kapitonov V.V."/>
            <person name="Jurka J."/>
            <person name="Genikhovich G."/>
            <person name="Grigoriev I.V."/>
            <person name="Lucas S.M."/>
            <person name="Steele R.E."/>
            <person name="Finnerty J.R."/>
            <person name="Technau U."/>
            <person name="Martindale M.Q."/>
            <person name="Rokhsar D.S."/>
        </authorList>
    </citation>
    <scope>NUCLEOTIDE SEQUENCE [LARGE SCALE GENOMIC DNA]</scope>
    <source>
        <strain evidence="9">CH2 X CH6</strain>
    </source>
</reference>
<keyword evidence="3" id="KW-0479">Metal-binding</keyword>
<evidence type="ECO:0000256" key="3">
    <source>
        <dbReference type="ARBA" id="ARBA00022723"/>
    </source>
</evidence>
<dbReference type="eggNOG" id="KOG3867">
    <property type="taxonomic scope" value="Eukaryota"/>
</dbReference>
<evidence type="ECO:0000256" key="5">
    <source>
        <dbReference type="ARBA" id="ARBA00022837"/>
    </source>
</evidence>
<evidence type="ECO:0000256" key="4">
    <source>
        <dbReference type="ARBA" id="ARBA00022801"/>
    </source>
</evidence>
<dbReference type="GO" id="GO:0008484">
    <property type="term" value="F:sulfuric ester hydrolase activity"/>
    <property type="evidence" value="ECO:0000318"/>
    <property type="project" value="GO_Central"/>
</dbReference>
<dbReference type="CDD" id="cd16029">
    <property type="entry name" value="4-S"/>
    <property type="match status" value="1"/>
</dbReference>
<dbReference type="PANTHER" id="PTHR10342:SF273">
    <property type="entry name" value="RE14504P"/>
    <property type="match status" value="1"/>
</dbReference>
<evidence type="ECO:0000313" key="8">
    <source>
        <dbReference type="EMBL" id="EDO34252.1"/>
    </source>
</evidence>
<dbReference type="InterPro" id="IPR047115">
    <property type="entry name" value="ARSB"/>
</dbReference>
<evidence type="ECO:0000256" key="2">
    <source>
        <dbReference type="ARBA" id="ARBA00008779"/>
    </source>
</evidence>
<keyword evidence="9" id="KW-1185">Reference proteome</keyword>
<dbReference type="SUPFAM" id="SSF53649">
    <property type="entry name" value="Alkaline phosphatase-like"/>
    <property type="match status" value="1"/>
</dbReference>
<dbReference type="InterPro" id="IPR000917">
    <property type="entry name" value="Sulfatase_N"/>
</dbReference>
<name>A7SPY2_NEMVE</name>
<comment type="cofactor">
    <cofactor evidence="1">
        <name>Ca(2+)</name>
        <dbReference type="ChEBI" id="CHEBI:29108"/>
    </cofactor>
</comment>
<evidence type="ECO:0000313" key="9">
    <source>
        <dbReference type="Proteomes" id="UP000001593"/>
    </source>
</evidence>
<dbReference type="AlphaFoldDB" id="A7SPY2"/>
<dbReference type="GO" id="GO:0046872">
    <property type="term" value="F:metal ion binding"/>
    <property type="evidence" value="ECO:0007669"/>
    <property type="project" value="UniProtKB-KW"/>
</dbReference>
<dbReference type="PANTHER" id="PTHR10342">
    <property type="entry name" value="ARYLSULFATASE"/>
    <property type="match status" value="1"/>
</dbReference>
<accession>A7SPY2</accession>
<evidence type="ECO:0000256" key="1">
    <source>
        <dbReference type="ARBA" id="ARBA00001913"/>
    </source>
</evidence>
<dbReference type="InterPro" id="IPR024607">
    <property type="entry name" value="Sulfatase_CS"/>
</dbReference>
<dbReference type="PROSITE" id="PS00149">
    <property type="entry name" value="SULFATASE_2"/>
    <property type="match status" value="1"/>
</dbReference>
<dbReference type="Pfam" id="PF00884">
    <property type="entry name" value="Sulfatase"/>
    <property type="match status" value="1"/>
</dbReference>
<keyword evidence="5" id="KW-0106">Calcium</keyword>
<dbReference type="PROSITE" id="PS00523">
    <property type="entry name" value="SULFATASE_1"/>
    <property type="match status" value="1"/>
</dbReference>
<proteinExistence type="inferred from homology"/>
<dbReference type="EMBL" id="DS469738">
    <property type="protein sequence ID" value="EDO34252.1"/>
    <property type="molecule type" value="Genomic_DNA"/>
</dbReference>
<feature type="non-terminal residue" evidence="8">
    <location>
        <position position="1"/>
    </location>
</feature>
<dbReference type="Gene3D" id="3.40.720.10">
    <property type="entry name" value="Alkaline Phosphatase, subunit A"/>
    <property type="match status" value="1"/>
</dbReference>
<dbReference type="STRING" id="45351.A7SPY2"/>
<dbReference type="OMA" id="DHTHYML"/>
<dbReference type="InterPro" id="IPR017850">
    <property type="entry name" value="Alkaline_phosphatase_core_sf"/>
</dbReference>